<evidence type="ECO:0000259" key="2">
    <source>
        <dbReference type="Pfam" id="PF01035"/>
    </source>
</evidence>
<comment type="caution">
    <text evidence="3">The sequence shown here is derived from an EMBL/GenBank/DDBJ whole genome shotgun (WGS) entry which is preliminary data.</text>
</comment>
<dbReference type="InterPro" id="IPR052520">
    <property type="entry name" value="ATL_DNA_repair"/>
</dbReference>
<dbReference type="InterPro" id="IPR036217">
    <property type="entry name" value="MethylDNA_cys_MeTrfase_DNAb"/>
</dbReference>
<name>U2S8A8_9ACTN</name>
<dbReference type="AlphaFoldDB" id="U2S8A8"/>
<keyword evidence="1" id="KW-0227">DNA damage</keyword>
<gene>
    <name evidence="3" type="ORF">HMPREF0682_0388</name>
</gene>
<keyword evidence="3" id="KW-0238">DNA-binding</keyword>
<keyword evidence="3" id="KW-0489">Methyltransferase</keyword>
<sequence length="112" mass="11752">MDEELLVERVLRAVECIPPGSVATYGDIAALVGAGPRRVGRIMSVAGAAVPWWRVVDARGTLGPWRRALEHWADEGIALNGRGDGCALAAHRVDPGALRAAYDGAVADLPAD</sequence>
<dbReference type="PANTHER" id="PTHR42942:SF1">
    <property type="entry name" value="ALKYLTRANSFERASE-LIKE PROTEIN 1"/>
    <property type="match status" value="1"/>
</dbReference>
<dbReference type="GO" id="GO:0003677">
    <property type="term" value="F:DNA binding"/>
    <property type="evidence" value="ECO:0007669"/>
    <property type="project" value="UniProtKB-KW"/>
</dbReference>
<dbReference type="GO" id="GO:0006281">
    <property type="term" value="P:DNA repair"/>
    <property type="evidence" value="ECO:0007669"/>
    <property type="project" value="InterPro"/>
</dbReference>
<dbReference type="Proteomes" id="UP000017052">
    <property type="component" value="Unassembled WGS sequence"/>
</dbReference>
<dbReference type="InterPro" id="IPR014048">
    <property type="entry name" value="MethylDNA_cys_MeTrfase_DNA-bd"/>
</dbReference>
<dbReference type="CDD" id="cd06445">
    <property type="entry name" value="ATase"/>
    <property type="match status" value="1"/>
</dbReference>
<dbReference type="RefSeq" id="WP_021797104.1">
    <property type="nucleotide sequence ID" value="NZ_ACVN02000126.1"/>
</dbReference>
<keyword evidence="3" id="KW-0808">Transferase</keyword>
<dbReference type="OrthoDB" id="9132167at2"/>
<evidence type="ECO:0000313" key="4">
    <source>
        <dbReference type="Proteomes" id="UP000017052"/>
    </source>
</evidence>
<dbReference type="GeneID" id="95360513"/>
<dbReference type="SUPFAM" id="SSF46767">
    <property type="entry name" value="Methylated DNA-protein cysteine methyltransferase, C-terminal domain"/>
    <property type="match status" value="1"/>
</dbReference>
<dbReference type="InterPro" id="IPR036388">
    <property type="entry name" value="WH-like_DNA-bd_sf"/>
</dbReference>
<evidence type="ECO:0000313" key="3">
    <source>
        <dbReference type="EMBL" id="ERK59027.1"/>
    </source>
</evidence>
<dbReference type="EMBL" id="ACVN02000126">
    <property type="protein sequence ID" value="ERK59027.1"/>
    <property type="molecule type" value="Genomic_DNA"/>
</dbReference>
<dbReference type="Gene3D" id="1.10.10.10">
    <property type="entry name" value="Winged helix-like DNA-binding domain superfamily/Winged helix DNA-binding domain"/>
    <property type="match status" value="1"/>
</dbReference>
<keyword evidence="4" id="KW-1185">Reference proteome</keyword>
<dbReference type="PANTHER" id="PTHR42942">
    <property type="entry name" value="6-O-METHYLGUANINE DNA METHYLTRANSFERASE"/>
    <property type="match status" value="1"/>
</dbReference>
<reference evidence="3" key="1">
    <citation type="submission" date="2013-08" db="EMBL/GenBank/DDBJ databases">
        <authorList>
            <person name="Durkin A.S."/>
            <person name="Haft D.R."/>
            <person name="McCorrison J."/>
            <person name="Torralba M."/>
            <person name="Gillis M."/>
            <person name="Haft D.H."/>
            <person name="Methe B."/>
            <person name="Sutton G."/>
            <person name="Nelson K.E."/>
        </authorList>
    </citation>
    <scope>NUCLEOTIDE SEQUENCE [LARGE SCALE GENOMIC DNA]</scope>
    <source>
        <strain evidence="3">F0233</strain>
    </source>
</reference>
<dbReference type="GO" id="GO:0032259">
    <property type="term" value="P:methylation"/>
    <property type="evidence" value="ECO:0007669"/>
    <property type="project" value="UniProtKB-KW"/>
</dbReference>
<protein>
    <submittedName>
        <fullName evidence="3">DNA-binding domain, methylated-DNA-[protein]-cysteine S-methyltransferase family protein</fullName>
        <ecNumber evidence="3">2.1.1.63</ecNumber>
    </submittedName>
</protein>
<dbReference type="GO" id="GO:0003908">
    <property type="term" value="F:methylated-DNA-[protein]-cysteine S-methyltransferase activity"/>
    <property type="evidence" value="ECO:0007669"/>
    <property type="project" value="UniProtKB-EC"/>
</dbReference>
<dbReference type="Pfam" id="PF01035">
    <property type="entry name" value="DNA_binding_1"/>
    <property type="match status" value="1"/>
</dbReference>
<accession>U2S8A8</accession>
<dbReference type="EC" id="2.1.1.63" evidence="3"/>
<feature type="domain" description="Methylated-DNA-[protein]-cysteine S-methyltransferase DNA binding" evidence="2">
    <location>
        <begin position="8"/>
        <end position="67"/>
    </location>
</feature>
<evidence type="ECO:0000256" key="1">
    <source>
        <dbReference type="ARBA" id="ARBA00022763"/>
    </source>
</evidence>
<organism evidence="3 4">
    <name type="scientific">Propionibacterium acidifaciens F0233</name>
    <dbReference type="NCBI Taxonomy" id="553198"/>
    <lineage>
        <taxon>Bacteria</taxon>
        <taxon>Bacillati</taxon>
        <taxon>Actinomycetota</taxon>
        <taxon>Actinomycetes</taxon>
        <taxon>Propionibacteriales</taxon>
        <taxon>Propionibacteriaceae</taxon>
        <taxon>Propionibacterium</taxon>
    </lineage>
</organism>
<proteinExistence type="predicted"/>